<evidence type="ECO:0000256" key="2">
    <source>
        <dbReference type="SAM" id="MobiDB-lite"/>
    </source>
</evidence>
<feature type="coiled-coil region" evidence="1">
    <location>
        <begin position="461"/>
        <end position="495"/>
    </location>
</feature>
<reference evidence="4" key="1">
    <citation type="submission" date="2021-02" db="EMBL/GenBank/DDBJ databases">
        <authorList>
            <person name="Nowell W R."/>
        </authorList>
    </citation>
    <scope>NUCLEOTIDE SEQUENCE</scope>
</reference>
<gene>
    <name evidence="3" type="ORF">JYZ213_LOCUS24647</name>
    <name evidence="4" type="ORF">OXD698_LOCUS23196</name>
</gene>
<evidence type="ECO:0000313" key="4">
    <source>
        <dbReference type="EMBL" id="CAF3886837.1"/>
    </source>
</evidence>
<dbReference type="EMBL" id="CAJNOG010000305">
    <property type="protein sequence ID" value="CAF1160982.1"/>
    <property type="molecule type" value="Genomic_DNA"/>
</dbReference>
<feature type="region of interest" description="Disordered" evidence="2">
    <location>
        <begin position="1"/>
        <end position="24"/>
    </location>
</feature>
<dbReference type="Proteomes" id="UP000663845">
    <property type="component" value="Unassembled WGS sequence"/>
</dbReference>
<keyword evidence="1" id="KW-0175">Coiled coil</keyword>
<dbReference type="AlphaFoldDB" id="A0A819GXZ1"/>
<dbReference type="Proteomes" id="UP000663844">
    <property type="component" value="Unassembled WGS sequence"/>
</dbReference>
<evidence type="ECO:0000256" key="1">
    <source>
        <dbReference type="SAM" id="Coils"/>
    </source>
</evidence>
<evidence type="ECO:0000313" key="5">
    <source>
        <dbReference type="Proteomes" id="UP000663844"/>
    </source>
</evidence>
<comment type="caution">
    <text evidence="4">The sequence shown here is derived from an EMBL/GenBank/DDBJ whole genome shotgun (WGS) entry which is preliminary data.</text>
</comment>
<protein>
    <submittedName>
        <fullName evidence="4">Uncharacterized protein</fullName>
    </submittedName>
</protein>
<organism evidence="4 5">
    <name type="scientific">Adineta steineri</name>
    <dbReference type="NCBI Taxonomy" id="433720"/>
    <lineage>
        <taxon>Eukaryota</taxon>
        <taxon>Metazoa</taxon>
        <taxon>Spiralia</taxon>
        <taxon>Gnathifera</taxon>
        <taxon>Rotifera</taxon>
        <taxon>Eurotatoria</taxon>
        <taxon>Bdelloidea</taxon>
        <taxon>Adinetida</taxon>
        <taxon>Adinetidae</taxon>
        <taxon>Adineta</taxon>
    </lineage>
</organism>
<proteinExistence type="predicted"/>
<sequence length="508" mass="58727">MSKAMSHRKETLTKHRDSSLGGRFSDDDDEAVNIVYPFMTRRRPCYELIQKEKQQLLSANDLGKTKNQLAILYEILSHKQNSDMLIQRSNKIDKTLLKTNHTSNEKNHSIQKIRPTSNVVNRNQSTEEDDFIHLNRSNEKHDKQQRMIRSSSLSSQPNNIRSRNKVSFITHNEKSNDIEPNLHTSPNQLKKLFDRLSSELNDLESMTNFKSNKNDLSSNTCSSALITALITLTGHVKQHIVNSNEKQELNNLKGQLSFIIKSQLDFQQKIEHQMITLQTMMQTICQLINNEIIPNKKCQAYTSRNNRDQTDLESHQNWLNNVQRPYILSKDKTNAMDQLLMLAHRMNNVTPINSNLNHQITNNPSMNLSSTYLETLQASNNQTRPTTIISTNDIDIPKQIQHYQSINQEPCSSIITPVHKTSTYNMYESGLFTGNSLRNEISASDETSNILPFFSKNETVLEKILHERLRLVQQMTELNKQHNMTQEELANLELKTRQSRMTNENIIE</sequence>
<name>A0A819GXZ1_9BILA</name>
<evidence type="ECO:0000313" key="3">
    <source>
        <dbReference type="EMBL" id="CAF1160982.1"/>
    </source>
</evidence>
<dbReference type="EMBL" id="CAJOAZ010002039">
    <property type="protein sequence ID" value="CAF3886837.1"/>
    <property type="molecule type" value="Genomic_DNA"/>
</dbReference>
<feature type="compositionally biased region" description="Basic and acidic residues" evidence="2">
    <location>
        <begin position="7"/>
        <end position="18"/>
    </location>
</feature>
<accession>A0A819GXZ1</accession>